<protein>
    <recommendedName>
        <fullName evidence="9">Na+/H+ antiporter MnhB subunit-related protein domain-containing protein</fullName>
    </recommendedName>
</protein>
<evidence type="ECO:0000256" key="6">
    <source>
        <dbReference type="ARBA" id="ARBA00023136"/>
    </source>
</evidence>
<proteinExistence type="inferred from homology"/>
<feature type="transmembrane region" description="Helical" evidence="8">
    <location>
        <begin position="238"/>
        <end position="258"/>
    </location>
</feature>
<evidence type="ECO:0000256" key="7">
    <source>
        <dbReference type="SAM" id="MobiDB-lite"/>
    </source>
</evidence>
<dbReference type="InterPro" id="IPR007182">
    <property type="entry name" value="MnhB"/>
</dbReference>
<comment type="caution">
    <text evidence="10">The sequence shown here is derived from an EMBL/GenBank/DDBJ whole genome shotgun (WGS) entry which is preliminary data.</text>
</comment>
<keyword evidence="6 8" id="KW-0472">Membrane</keyword>
<dbReference type="AlphaFoldDB" id="A0A7I9Z8P1"/>
<evidence type="ECO:0000256" key="3">
    <source>
        <dbReference type="ARBA" id="ARBA00022475"/>
    </source>
</evidence>
<feature type="domain" description="Na+/H+ antiporter MnhB subunit-related protein" evidence="9">
    <location>
        <begin position="172"/>
        <end position="292"/>
    </location>
</feature>
<evidence type="ECO:0000256" key="5">
    <source>
        <dbReference type="ARBA" id="ARBA00022989"/>
    </source>
</evidence>
<evidence type="ECO:0000313" key="11">
    <source>
        <dbReference type="Proteomes" id="UP000465301"/>
    </source>
</evidence>
<comment type="subcellular location">
    <subcellularLocation>
        <location evidence="1">Cell membrane</location>
        <topology evidence="1">Multi-pass membrane protein</topology>
    </subcellularLocation>
</comment>
<feature type="transmembrane region" description="Helical" evidence="8">
    <location>
        <begin position="174"/>
        <end position="195"/>
    </location>
</feature>
<comment type="similarity">
    <text evidence="2">Belongs to the CPA3 antiporters (TC 2.A.63) subunit B family.</text>
</comment>
<dbReference type="GO" id="GO:0005886">
    <property type="term" value="C:plasma membrane"/>
    <property type="evidence" value="ECO:0007669"/>
    <property type="project" value="UniProtKB-SubCell"/>
</dbReference>
<accession>A0A7I9Z8P1</accession>
<dbReference type="Proteomes" id="UP000465301">
    <property type="component" value="Unassembled WGS sequence"/>
</dbReference>
<feature type="transmembrane region" description="Helical" evidence="8">
    <location>
        <begin position="201"/>
        <end position="218"/>
    </location>
</feature>
<feature type="transmembrane region" description="Helical" evidence="8">
    <location>
        <begin position="20"/>
        <end position="39"/>
    </location>
</feature>
<dbReference type="PANTHER" id="PTHR33932:SF4">
    <property type="entry name" value="NA(+)_H(+) ANTIPORTER SUBUNIT B"/>
    <property type="match status" value="1"/>
</dbReference>
<keyword evidence="4 8" id="KW-0812">Transmembrane</keyword>
<evidence type="ECO:0000256" key="1">
    <source>
        <dbReference type="ARBA" id="ARBA00004651"/>
    </source>
</evidence>
<keyword evidence="11" id="KW-1185">Reference proteome</keyword>
<dbReference type="InterPro" id="IPR050622">
    <property type="entry name" value="CPA3_antiporter_subunitB"/>
</dbReference>
<dbReference type="Pfam" id="PF04039">
    <property type="entry name" value="MnhB"/>
    <property type="match status" value="1"/>
</dbReference>
<sequence length="312" mass="32443">MVAVTDRGLPRGARWHRPWLGGLLIGGLGAVVAVGLTALPDGSNPLPDLARHAMAIALPQWGTTEVVSEVVYGIRAFDTFGETFLLLAAVVAVLLLSRGREPRSEFVGEASAGRVEQEHADPDEGPDEQESQARSAEDQERQDEPEPAPEHADDDALGAPAPERAAAMTVAVRVGARVAAVILAVAGVYLAAWGYTPGGGFPAGVVLAGCVILLYTALGHRAVRAAVRPATLEVAEMAGAAAIVAVGLVGMWLTGSFLDNWLPLAQQQTIRAGGTLQLISVAELVEVATGITIAVFALLGMGHDWTSDEDES</sequence>
<evidence type="ECO:0000313" key="10">
    <source>
        <dbReference type="EMBL" id="GFG97293.1"/>
    </source>
</evidence>
<evidence type="ECO:0000259" key="9">
    <source>
        <dbReference type="Pfam" id="PF04039"/>
    </source>
</evidence>
<keyword evidence="5 8" id="KW-1133">Transmembrane helix</keyword>
<feature type="transmembrane region" description="Helical" evidence="8">
    <location>
        <begin position="79"/>
        <end position="96"/>
    </location>
</feature>
<feature type="transmembrane region" description="Helical" evidence="8">
    <location>
        <begin position="278"/>
        <end position="299"/>
    </location>
</feature>
<dbReference type="EMBL" id="BLLA01000001">
    <property type="protein sequence ID" value="GFG97293.1"/>
    <property type="molecule type" value="Genomic_DNA"/>
</dbReference>
<reference evidence="10 11" key="1">
    <citation type="journal article" date="2019" name="Emerg. Microbes Infect.">
        <title>Comprehensive subspecies identification of 175 nontuberculous mycobacteria species based on 7547 genomic profiles.</title>
        <authorList>
            <person name="Matsumoto Y."/>
            <person name="Kinjo T."/>
            <person name="Motooka D."/>
            <person name="Nabeya D."/>
            <person name="Jung N."/>
            <person name="Uechi K."/>
            <person name="Horii T."/>
            <person name="Iida T."/>
            <person name="Fujita J."/>
            <person name="Nakamura S."/>
        </authorList>
    </citation>
    <scope>NUCLEOTIDE SEQUENCE [LARGE SCALE GENOMIC DNA]</scope>
    <source>
        <strain evidence="10 11">JCM 30726</strain>
    </source>
</reference>
<evidence type="ECO:0000256" key="8">
    <source>
        <dbReference type="SAM" id="Phobius"/>
    </source>
</evidence>
<organism evidence="10 11">
    <name type="scientific">Mycobacterium timonense</name>
    <dbReference type="NCBI Taxonomy" id="701043"/>
    <lineage>
        <taxon>Bacteria</taxon>
        <taxon>Bacillati</taxon>
        <taxon>Actinomycetota</taxon>
        <taxon>Actinomycetes</taxon>
        <taxon>Mycobacteriales</taxon>
        <taxon>Mycobacteriaceae</taxon>
        <taxon>Mycobacterium</taxon>
        <taxon>Mycobacterium avium complex (MAC)</taxon>
    </lineage>
</organism>
<evidence type="ECO:0000256" key="4">
    <source>
        <dbReference type="ARBA" id="ARBA00022692"/>
    </source>
</evidence>
<keyword evidence="3" id="KW-1003">Cell membrane</keyword>
<dbReference type="PANTHER" id="PTHR33932">
    <property type="entry name" value="NA(+)/H(+) ANTIPORTER SUBUNIT B"/>
    <property type="match status" value="1"/>
</dbReference>
<gene>
    <name evidence="10" type="ORF">MTIM_31720</name>
</gene>
<name>A0A7I9Z8P1_9MYCO</name>
<feature type="region of interest" description="Disordered" evidence="7">
    <location>
        <begin position="106"/>
        <end position="158"/>
    </location>
</feature>
<evidence type="ECO:0000256" key="2">
    <source>
        <dbReference type="ARBA" id="ARBA00009425"/>
    </source>
</evidence>
<feature type="compositionally biased region" description="Basic and acidic residues" evidence="7">
    <location>
        <begin position="135"/>
        <end position="151"/>
    </location>
</feature>